<evidence type="ECO:0000313" key="5">
    <source>
        <dbReference type="Proteomes" id="UP000283360"/>
    </source>
</evidence>
<proteinExistence type="predicted"/>
<reference evidence="5 6" key="1">
    <citation type="submission" date="2018-08" db="EMBL/GenBank/DDBJ databases">
        <title>A genome reference for cultivated species of the human gut microbiota.</title>
        <authorList>
            <person name="Zou Y."/>
            <person name="Xue W."/>
            <person name="Luo G."/>
        </authorList>
    </citation>
    <scope>NUCLEOTIDE SEQUENCE [LARGE SCALE GENOMIC DNA]</scope>
    <source>
        <strain evidence="3 6">AF16-31</strain>
        <strain evidence="2 5">AF18-12LB</strain>
        <strain evidence="4 7">AM22-12LB</strain>
    </source>
</reference>
<dbReference type="Proteomes" id="UP000283360">
    <property type="component" value="Unassembled WGS sequence"/>
</dbReference>
<dbReference type="EMBL" id="QRIM01000006">
    <property type="protein sequence ID" value="RHG60904.1"/>
    <property type="molecule type" value="Genomic_DNA"/>
</dbReference>
<dbReference type="EMBL" id="QRXY01000009">
    <property type="protein sequence ID" value="RGU45556.1"/>
    <property type="molecule type" value="Genomic_DNA"/>
</dbReference>
<evidence type="ECO:0000313" key="4">
    <source>
        <dbReference type="EMBL" id="RHG60904.1"/>
    </source>
</evidence>
<sequence>MHSTGIEKNGNSTEKIIGGKEAEDGISGRFCVKKWVENQQIHREAAELEWEVPQVVVPIIHDEGQE</sequence>
<evidence type="ECO:0000313" key="6">
    <source>
        <dbReference type="Proteomes" id="UP000285693"/>
    </source>
</evidence>
<keyword evidence="5" id="KW-1185">Reference proteome</keyword>
<evidence type="ECO:0000256" key="1">
    <source>
        <dbReference type="SAM" id="MobiDB-lite"/>
    </source>
</evidence>
<comment type="caution">
    <text evidence="3">The sequence shown here is derived from an EMBL/GenBank/DDBJ whole genome shotgun (WGS) entry which is preliminary data.</text>
</comment>
<evidence type="ECO:0000313" key="3">
    <source>
        <dbReference type="EMBL" id="RGU45556.1"/>
    </source>
</evidence>
<organism evidence="3 6">
    <name type="scientific">Coprococcus comes</name>
    <dbReference type="NCBI Taxonomy" id="410072"/>
    <lineage>
        <taxon>Bacteria</taxon>
        <taxon>Bacillati</taxon>
        <taxon>Bacillota</taxon>
        <taxon>Clostridia</taxon>
        <taxon>Lachnospirales</taxon>
        <taxon>Lachnospiraceae</taxon>
        <taxon>Coprococcus</taxon>
    </lineage>
</organism>
<accession>A0A3R5XET1</accession>
<protein>
    <submittedName>
        <fullName evidence="3">Uncharacterized protein</fullName>
    </submittedName>
</protein>
<dbReference type="AlphaFoldDB" id="A0A3R5XET1"/>
<dbReference type="Proteomes" id="UP000286595">
    <property type="component" value="Unassembled WGS sequence"/>
</dbReference>
<dbReference type="EMBL" id="QRXJ01000003">
    <property type="protein sequence ID" value="RGT92021.1"/>
    <property type="molecule type" value="Genomic_DNA"/>
</dbReference>
<feature type="region of interest" description="Disordered" evidence="1">
    <location>
        <begin position="1"/>
        <end position="20"/>
    </location>
</feature>
<name>A0A3R5XET1_9FIRM</name>
<gene>
    <name evidence="4" type="ORF">DW252_07010</name>
    <name evidence="3" type="ORF">DWW65_08425</name>
    <name evidence="2" type="ORF">DWX03_03225</name>
</gene>
<evidence type="ECO:0000313" key="2">
    <source>
        <dbReference type="EMBL" id="RGT92021.1"/>
    </source>
</evidence>
<evidence type="ECO:0000313" key="7">
    <source>
        <dbReference type="Proteomes" id="UP000286595"/>
    </source>
</evidence>
<dbReference type="Proteomes" id="UP000285693">
    <property type="component" value="Unassembled WGS sequence"/>
</dbReference>